<evidence type="ECO:0000256" key="2">
    <source>
        <dbReference type="SAM" id="SignalP"/>
    </source>
</evidence>
<protein>
    <submittedName>
        <fullName evidence="3">Uncharacterized protein</fullName>
    </submittedName>
</protein>
<reference evidence="4" key="1">
    <citation type="submission" date="2013-01" db="EMBL/GenBank/DDBJ databases">
        <title>Draft Genome Sequence of a Mulberry Tree, Morus notabilis C.K. Schneid.</title>
        <authorList>
            <person name="He N."/>
            <person name="Zhao S."/>
        </authorList>
    </citation>
    <scope>NUCLEOTIDE SEQUENCE</scope>
</reference>
<keyword evidence="1" id="KW-0812">Transmembrane</keyword>
<evidence type="ECO:0000256" key="1">
    <source>
        <dbReference type="SAM" id="Phobius"/>
    </source>
</evidence>
<gene>
    <name evidence="3" type="ORF">L484_015978</name>
</gene>
<evidence type="ECO:0000313" key="3">
    <source>
        <dbReference type="EMBL" id="EXC04351.1"/>
    </source>
</evidence>
<feature type="signal peptide" evidence="2">
    <location>
        <begin position="1"/>
        <end position="31"/>
    </location>
</feature>
<evidence type="ECO:0000313" key="4">
    <source>
        <dbReference type="Proteomes" id="UP000030645"/>
    </source>
</evidence>
<proteinExistence type="predicted"/>
<dbReference type="EMBL" id="KE345467">
    <property type="protein sequence ID" value="EXC04351.1"/>
    <property type="molecule type" value="Genomic_DNA"/>
</dbReference>
<dbReference type="Proteomes" id="UP000030645">
    <property type="component" value="Unassembled WGS sequence"/>
</dbReference>
<dbReference type="PANTHER" id="PTHR33659:SF11">
    <property type="entry name" value="TRANSMEMBRANE PROTEIN"/>
    <property type="match status" value="1"/>
</dbReference>
<name>W9SFM6_9ROSA</name>
<sequence>MAAQVSSSSRTFFVFSALLIVFAAAASTVSAQDFAPAPAPIPTAPAYSFPVSGAVVGASLALSLLAFLKH</sequence>
<keyword evidence="2" id="KW-0732">Signal</keyword>
<dbReference type="AlphaFoldDB" id="W9SFM6"/>
<feature type="chain" id="PRO_5004933161" evidence="2">
    <location>
        <begin position="32"/>
        <end position="70"/>
    </location>
</feature>
<keyword evidence="4" id="KW-1185">Reference proteome</keyword>
<accession>W9SFM6</accession>
<feature type="transmembrane region" description="Helical" evidence="1">
    <location>
        <begin position="47"/>
        <end position="68"/>
    </location>
</feature>
<organism evidence="3 4">
    <name type="scientific">Morus notabilis</name>
    <dbReference type="NCBI Taxonomy" id="981085"/>
    <lineage>
        <taxon>Eukaryota</taxon>
        <taxon>Viridiplantae</taxon>
        <taxon>Streptophyta</taxon>
        <taxon>Embryophyta</taxon>
        <taxon>Tracheophyta</taxon>
        <taxon>Spermatophyta</taxon>
        <taxon>Magnoliopsida</taxon>
        <taxon>eudicotyledons</taxon>
        <taxon>Gunneridae</taxon>
        <taxon>Pentapetalae</taxon>
        <taxon>rosids</taxon>
        <taxon>fabids</taxon>
        <taxon>Rosales</taxon>
        <taxon>Moraceae</taxon>
        <taxon>Moreae</taxon>
        <taxon>Morus</taxon>
    </lineage>
</organism>
<dbReference type="PANTHER" id="PTHR33659">
    <property type="entry name" value="PROTEIN, PUTATIVE-RELATED-RELATED"/>
    <property type="match status" value="1"/>
</dbReference>
<keyword evidence="1" id="KW-0472">Membrane</keyword>
<keyword evidence="1" id="KW-1133">Transmembrane helix</keyword>